<evidence type="ECO:0000256" key="5">
    <source>
        <dbReference type="SAM" id="Phobius"/>
    </source>
</evidence>
<dbReference type="GO" id="GO:0004930">
    <property type="term" value="F:G protein-coupled receptor activity"/>
    <property type="evidence" value="ECO:0007669"/>
    <property type="project" value="InterPro"/>
</dbReference>
<feature type="transmembrane region" description="Helical" evidence="5">
    <location>
        <begin position="54"/>
        <end position="75"/>
    </location>
</feature>
<feature type="transmembrane region" description="Helical" evidence="5">
    <location>
        <begin position="20"/>
        <end position="42"/>
    </location>
</feature>
<protein>
    <recommendedName>
        <fullName evidence="8">G-protein coupled receptors family 1 profile domain-containing protein</fullName>
    </recommendedName>
</protein>
<dbReference type="EMBL" id="KQ964457">
    <property type="protein sequence ID" value="KXN72214.1"/>
    <property type="molecule type" value="Genomic_DNA"/>
</dbReference>
<dbReference type="AlphaFoldDB" id="A0A137PB60"/>
<keyword evidence="3 5" id="KW-1133">Transmembrane helix</keyword>
<evidence type="ECO:0000256" key="2">
    <source>
        <dbReference type="ARBA" id="ARBA00022692"/>
    </source>
</evidence>
<dbReference type="PROSITE" id="PS00237">
    <property type="entry name" value="G_PROTEIN_RECEP_F1_1"/>
    <property type="match status" value="1"/>
</dbReference>
<proteinExistence type="predicted"/>
<keyword evidence="7" id="KW-1185">Reference proteome</keyword>
<dbReference type="GO" id="GO:0016020">
    <property type="term" value="C:membrane"/>
    <property type="evidence" value="ECO:0007669"/>
    <property type="project" value="UniProtKB-SubCell"/>
</dbReference>
<name>A0A137PB60_CONC2</name>
<comment type="subcellular location">
    <subcellularLocation>
        <location evidence="1">Membrane</location>
    </subcellularLocation>
</comment>
<feature type="transmembrane region" description="Helical" evidence="5">
    <location>
        <begin position="265"/>
        <end position="284"/>
    </location>
</feature>
<feature type="transmembrane region" description="Helical" evidence="5">
    <location>
        <begin position="95"/>
        <end position="117"/>
    </location>
</feature>
<evidence type="ECO:0000256" key="3">
    <source>
        <dbReference type="ARBA" id="ARBA00022989"/>
    </source>
</evidence>
<evidence type="ECO:0000256" key="4">
    <source>
        <dbReference type="ARBA" id="ARBA00023136"/>
    </source>
</evidence>
<gene>
    <name evidence="6" type="ORF">CONCODRAFT_4959</name>
</gene>
<evidence type="ECO:0000313" key="7">
    <source>
        <dbReference type="Proteomes" id="UP000070444"/>
    </source>
</evidence>
<dbReference type="Gene3D" id="1.20.1070.10">
    <property type="entry name" value="Rhodopsin 7-helix transmembrane proteins"/>
    <property type="match status" value="1"/>
</dbReference>
<dbReference type="Proteomes" id="UP000070444">
    <property type="component" value="Unassembled WGS sequence"/>
</dbReference>
<reference evidence="6 7" key="1">
    <citation type="journal article" date="2015" name="Genome Biol. Evol.">
        <title>Phylogenomic analyses indicate that early fungi evolved digesting cell walls of algal ancestors of land plants.</title>
        <authorList>
            <person name="Chang Y."/>
            <person name="Wang S."/>
            <person name="Sekimoto S."/>
            <person name="Aerts A.L."/>
            <person name="Choi C."/>
            <person name="Clum A."/>
            <person name="LaButti K.M."/>
            <person name="Lindquist E.A."/>
            <person name="Yee Ngan C."/>
            <person name="Ohm R.A."/>
            <person name="Salamov A.A."/>
            <person name="Grigoriev I.V."/>
            <person name="Spatafora J.W."/>
            <person name="Berbee M.L."/>
        </authorList>
    </citation>
    <scope>NUCLEOTIDE SEQUENCE [LARGE SCALE GENOMIC DNA]</scope>
    <source>
        <strain evidence="6 7">NRRL 28638</strain>
    </source>
</reference>
<feature type="transmembrane region" description="Helical" evidence="5">
    <location>
        <begin position="129"/>
        <end position="148"/>
    </location>
</feature>
<dbReference type="InterPro" id="IPR000276">
    <property type="entry name" value="GPCR_Rhodpsn"/>
</dbReference>
<organism evidence="6 7">
    <name type="scientific">Conidiobolus coronatus (strain ATCC 28846 / CBS 209.66 / NRRL 28638)</name>
    <name type="common">Delacroixia coronata</name>
    <dbReference type="NCBI Taxonomy" id="796925"/>
    <lineage>
        <taxon>Eukaryota</taxon>
        <taxon>Fungi</taxon>
        <taxon>Fungi incertae sedis</taxon>
        <taxon>Zoopagomycota</taxon>
        <taxon>Entomophthoromycotina</taxon>
        <taxon>Entomophthoromycetes</taxon>
        <taxon>Entomophthorales</taxon>
        <taxon>Ancylistaceae</taxon>
        <taxon>Conidiobolus</taxon>
    </lineage>
</organism>
<keyword evidence="4 5" id="KW-0472">Membrane</keyword>
<dbReference type="SUPFAM" id="SSF81321">
    <property type="entry name" value="Family A G protein-coupled receptor-like"/>
    <property type="match status" value="1"/>
</dbReference>
<accession>A0A137PB60</accession>
<keyword evidence="2 5" id="KW-0812">Transmembrane</keyword>
<feature type="transmembrane region" description="Helical" evidence="5">
    <location>
        <begin position="231"/>
        <end position="253"/>
    </location>
</feature>
<dbReference type="OrthoDB" id="5985475at2759"/>
<sequence length="305" mass="34565">MDTPSKLIIEATALHYKPIVATQVLLLSLIGILICVPTTLIIFRLKSKSMDIQLLKIIILIDFFISISLLVNYILWYFPKNLLVYNQDWCRTQCLILIVPLLIGGYLISLLSVERYLLIVFNKSLGPKVYLILAGFLIIYPLSVSFYFSVTNSVILSSCGLYCTATVAGMKTKFGLYSSATLGLVTAFTTAWCYIGISIFRYKQLSQTRQYLNYTKIQVLRKATSTVLKSITILLLFLTSHLGKTIVFLMEWISGTKRAILADAITFNLLCYTSLVDVLLFLNFNDEVRIELFRLMGELKNFSCL</sequence>
<evidence type="ECO:0000256" key="1">
    <source>
        <dbReference type="ARBA" id="ARBA00004370"/>
    </source>
</evidence>
<evidence type="ECO:0008006" key="8">
    <source>
        <dbReference type="Google" id="ProtNLM"/>
    </source>
</evidence>
<evidence type="ECO:0000313" key="6">
    <source>
        <dbReference type="EMBL" id="KXN72214.1"/>
    </source>
</evidence>
<feature type="transmembrane region" description="Helical" evidence="5">
    <location>
        <begin position="176"/>
        <end position="200"/>
    </location>
</feature>